<proteinExistence type="predicted"/>
<keyword evidence="3" id="KW-1185">Reference proteome</keyword>
<name>A0A0V0ZXU4_9BILA</name>
<dbReference type="AlphaFoldDB" id="A0A0V0ZXU4"/>
<reference evidence="2 3" key="1">
    <citation type="submission" date="2015-01" db="EMBL/GenBank/DDBJ databases">
        <title>Evolution of Trichinella species and genotypes.</title>
        <authorList>
            <person name="Korhonen P.K."/>
            <person name="Edoardo P."/>
            <person name="Giuseppe L.R."/>
            <person name="Gasser R.B."/>
        </authorList>
    </citation>
    <scope>NUCLEOTIDE SEQUENCE [LARGE SCALE GENOMIC DNA]</scope>
    <source>
        <strain evidence="2">ISS2496</strain>
    </source>
</reference>
<feature type="compositionally biased region" description="Polar residues" evidence="1">
    <location>
        <begin position="10"/>
        <end position="22"/>
    </location>
</feature>
<dbReference type="Proteomes" id="UP000054783">
    <property type="component" value="Unassembled WGS sequence"/>
</dbReference>
<accession>A0A0V0ZXU4</accession>
<dbReference type="EMBL" id="JYDQ01000061">
    <property type="protein sequence ID" value="KRY17448.1"/>
    <property type="molecule type" value="Genomic_DNA"/>
</dbReference>
<protein>
    <submittedName>
        <fullName evidence="2">Uncharacterized protein</fullName>
    </submittedName>
</protein>
<evidence type="ECO:0000313" key="3">
    <source>
        <dbReference type="Proteomes" id="UP000054783"/>
    </source>
</evidence>
<sequence length="60" mass="6574">MYTRGLPQSGALSTSNGNTTKGSVVKKYKHPASCPLEIANSAEMLPTTERFTTFQVEFIH</sequence>
<evidence type="ECO:0000313" key="2">
    <source>
        <dbReference type="EMBL" id="KRY17448.1"/>
    </source>
</evidence>
<feature type="region of interest" description="Disordered" evidence="1">
    <location>
        <begin position="1"/>
        <end position="25"/>
    </location>
</feature>
<organism evidence="2 3">
    <name type="scientific">Trichinella patagoniensis</name>
    <dbReference type="NCBI Taxonomy" id="990121"/>
    <lineage>
        <taxon>Eukaryota</taxon>
        <taxon>Metazoa</taxon>
        <taxon>Ecdysozoa</taxon>
        <taxon>Nematoda</taxon>
        <taxon>Enoplea</taxon>
        <taxon>Dorylaimia</taxon>
        <taxon>Trichinellida</taxon>
        <taxon>Trichinellidae</taxon>
        <taxon>Trichinella</taxon>
    </lineage>
</organism>
<evidence type="ECO:0000256" key="1">
    <source>
        <dbReference type="SAM" id="MobiDB-lite"/>
    </source>
</evidence>
<gene>
    <name evidence="2" type="ORF">T12_5150</name>
</gene>
<comment type="caution">
    <text evidence="2">The sequence shown here is derived from an EMBL/GenBank/DDBJ whole genome shotgun (WGS) entry which is preliminary data.</text>
</comment>